<dbReference type="PRINTS" id="PR00260">
    <property type="entry name" value="CHEMTRNSDUCR"/>
</dbReference>
<comment type="caution">
    <text evidence="8">The sequence shown here is derived from an EMBL/GenBank/DDBJ whole genome shotgun (WGS) entry which is preliminary data.</text>
</comment>
<dbReference type="Gene3D" id="1.10.287.950">
    <property type="entry name" value="Methyl-accepting chemotaxis protein"/>
    <property type="match status" value="1"/>
</dbReference>
<evidence type="ECO:0000256" key="2">
    <source>
        <dbReference type="ARBA" id="ARBA00029447"/>
    </source>
</evidence>
<sequence>MIVVLIACALTSGFLVHKNLMAMMDDGKTVNFSGKIRGGSQRLIKFELIKKYEEADKLIDTIEKIIKGIINGDTSLGIQKATDELLISEMNKVELAWKNLRQTITDTRVNPSRGSQLIKESEDFFKLTEDATAAAAKLSANHVQNVNFILILSVCFNIMVLALVWVLSRKKILNPIKHLSGRVAGIINKDLRLTITCGRNDEICGLANDMNKLIDFFNDVIKNSITSINNVVNTMDIVREKTDRATDGAKEQLSQTMLMASASTKMSQTITDIAGSASQAAETSFNSMKVADKGKAIAISAMDTVSVVNSTTSELAALIGTLNNRVNEIGDILSVINDIADQTNLLALNAAIEAARAGEQGRGFAVVADEVRKLAEKTKIATMEISDKITAVQSGSQVTAKSMGIASDEVGKTTELMSQVSDVLNEIAIAAVEVRDQIANIASAIEEQAATANEVAQNVEKTAVISQEMERESTEVMKEVNKMIVSAEEVRKTTSGFKTKDSDMLILDLTMTDHRMWVNKILFCIKGGGSIDPKTLLDHTACRLGQWYYTDGKELCGHMSSFSAMELPHKRLHALGKEIVSVYNTGNEQRAKEMFEELEKLSKEVIAALKETKENLAGRLGSNNPKALSH</sequence>
<proteinExistence type="inferred from homology"/>
<dbReference type="InterPro" id="IPR003660">
    <property type="entry name" value="HAMP_dom"/>
</dbReference>
<feature type="domain" description="Methyl-accepting transducer" evidence="6">
    <location>
        <begin position="227"/>
        <end position="463"/>
    </location>
</feature>
<comment type="similarity">
    <text evidence="2">Belongs to the methyl-accepting chemotaxis (MCP) protein family.</text>
</comment>
<dbReference type="EMBL" id="LNQR01000010">
    <property type="protein sequence ID" value="KWT93408.1"/>
    <property type="molecule type" value="Genomic_DNA"/>
</dbReference>
<dbReference type="PANTHER" id="PTHR32089">
    <property type="entry name" value="METHYL-ACCEPTING CHEMOTAXIS PROTEIN MCPB"/>
    <property type="match status" value="1"/>
</dbReference>
<name>A0ABR5SJ24_9BACT</name>
<dbReference type="InterPro" id="IPR004089">
    <property type="entry name" value="MCPsignal_dom"/>
</dbReference>
<evidence type="ECO:0000256" key="5">
    <source>
        <dbReference type="SAM" id="Phobius"/>
    </source>
</evidence>
<keyword evidence="5" id="KW-0472">Membrane</keyword>
<keyword evidence="4" id="KW-0175">Coiled coil</keyword>
<keyword evidence="9" id="KW-1185">Reference proteome</keyword>
<feature type="domain" description="HAMP" evidence="7">
    <location>
        <begin position="170"/>
        <end position="222"/>
    </location>
</feature>
<evidence type="ECO:0000313" key="8">
    <source>
        <dbReference type="EMBL" id="KWT93408.1"/>
    </source>
</evidence>
<dbReference type="PANTHER" id="PTHR32089:SF112">
    <property type="entry name" value="LYSOZYME-LIKE PROTEIN-RELATED"/>
    <property type="match status" value="1"/>
</dbReference>
<reference evidence="8 9" key="1">
    <citation type="submission" date="2015-11" db="EMBL/GenBank/DDBJ databases">
        <authorList>
            <person name="Lin W."/>
        </authorList>
    </citation>
    <scope>NUCLEOTIDE SEQUENCE [LARGE SCALE GENOMIC DNA]</scope>
    <source>
        <strain evidence="8 9">HCH-1</strain>
    </source>
</reference>
<dbReference type="InterPro" id="IPR025991">
    <property type="entry name" value="Chemoreceptor_zinc-bind_dom"/>
</dbReference>
<keyword evidence="5" id="KW-0812">Transmembrane</keyword>
<keyword evidence="1 3" id="KW-0807">Transducer</keyword>
<gene>
    <name evidence="8" type="ORF">ASN18_0304</name>
</gene>
<dbReference type="CDD" id="cd11386">
    <property type="entry name" value="MCP_signal"/>
    <property type="match status" value="1"/>
</dbReference>
<feature type="transmembrane region" description="Helical" evidence="5">
    <location>
        <begin position="148"/>
        <end position="167"/>
    </location>
</feature>
<evidence type="ECO:0000259" key="7">
    <source>
        <dbReference type="PROSITE" id="PS50885"/>
    </source>
</evidence>
<evidence type="ECO:0000256" key="1">
    <source>
        <dbReference type="ARBA" id="ARBA00023224"/>
    </source>
</evidence>
<dbReference type="Pfam" id="PF13682">
    <property type="entry name" value="CZB"/>
    <property type="match status" value="1"/>
</dbReference>
<dbReference type="Gene3D" id="1.20.120.30">
    <property type="entry name" value="Aspartate receptor, ligand-binding domain"/>
    <property type="match status" value="1"/>
</dbReference>
<accession>A0ABR5SJ24</accession>
<dbReference type="SMART" id="SM00283">
    <property type="entry name" value="MA"/>
    <property type="match status" value="1"/>
</dbReference>
<dbReference type="PROSITE" id="PS50885">
    <property type="entry name" value="HAMP"/>
    <property type="match status" value="1"/>
</dbReference>
<evidence type="ECO:0000256" key="4">
    <source>
        <dbReference type="SAM" id="Coils"/>
    </source>
</evidence>
<evidence type="ECO:0000259" key="6">
    <source>
        <dbReference type="PROSITE" id="PS50111"/>
    </source>
</evidence>
<dbReference type="SUPFAM" id="SSF58104">
    <property type="entry name" value="Methyl-accepting chemotaxis protein (MCP) signaling domain"/>
    <property type="match status" value="1"/>
</dbReference>
<keyword evidence="5" id="KW-1133">Transmembrane helix</keyword>
<dbReference type="Proteomes" id="UP000060487">
    <property type="component" value="Unassembled WGS sequence"/>
</dbReference>
<dbReference type="InterPro" id="IPR004090">
    <property type="entry name" value="Chemotax_Me-accpt_rcpt"/>
</dbReference>
<protein>
    <submittedName>
        <fullName evidence="8">Methyl-accepting chemotaxis sensory transducer</fullName>
    </submittedName>
</protein>
<feature type="coiled-coil region" evidence="4">
    <location>
        <begin position="584"/>
        <end position="615"/>
    </location>
</feature>
<organism evidence="8 9">
    <name type="scientific">Candidatus Magnetominusculus xianensis</name>
    <dbReference type="NCBI Taxonomy" id="1748249"/>
    <lineage>
        <taxon>Bacteria</taxon>
        <taxon>Pseudomonadati</taxon>
        <taxon>Nitrospirota</taxon>
        <taxon>Nitrospiria</taxon>
        <taxon>Nitrospirales</taxon>
        <taxon>Nitrospiraceae</taxon>
        <taxon>Candidatus Magnetominusculus</taxon>
    </lineage>
</organism>
<evidence type="ECO:0000313" key="9">
    <source>
        <dbReference type="Proteomes" id="UP000060487"/>
    </source>
</evidence>
<dbReference type="Pfam" id="PF00015">
    <property type="entry name" value="MCPsignal"/>
    <property type="match status" value="1"/>
</dbReference>
<evidence type="ECO:0000256" key="3">
    <source>
        <dbReference type="PROSITE-ProRule" id="PRU00284"/>
    </source>
</evidence>
<dbReference type="PROSITE" id="PS50111">
    <property type="entry name" value="CHEMOTAXIS_TRANSDUC_2"/>
    <property type="match status" value="1"/>
</dbReference>